<dbReference type="EMBL" id="CP013200">
    <property type="protein sequence ID" value="ALO66897.1"/>
    <property type="molecule type" value="Genomic_DNA"/>
</dbReference>
<dbReference type="InterPro" id="IPR005627">
    <property type="entry name" value="CutC-like"/>
</dbReference>
<reference evidence="4" key="1">
    <citation type="submission" date="2015-11" db="EMBL/GenBank/DDBJ databases">
        <authorList>
            <person name="Kumar R."/>
            <person name="Singh D."/>
            <person name="Swarnkar M.K."/>
            <person name="Singh A.K."/>
            <person name="Kumar S."/>
        </authorList>
    </citation>
    <scope>NUCLEOTIDE SEQUENCE [LARGE SCALE GENOMIC DNA]</scope>
    <source>
        <strain evidence="4">ERGS4:06</strain>
    </source>
</reference>
<dbReference type="Gene3D" id="3.20.20.380">
    <property type="entry name" value="Copper homeostasis (CutC) domain"/>
    <property type="match status" value="1"/>
</dbReference>
<evidence type="ECO:0000256" key="1">
    <source>
        <dbReference type="ARBA" id="ARBA00007768"/>
    </source>
</evidence>
<dbReference type="GO" id="GO:0005737">
    <property type="term" value="C:cytoplasm"/>
    <property type="evidence" value="ECO:0007669"/>
    <property type="project" value="UniProtKB-SubCell"/>
</dbReference>
<dbReference type="Pfam" id="PF03932">
    <property type="entry name" value="CutC"/>
    <property type="match status" value="1"/>
</dbReference>
<dbReference type="PANTHER" id="PTHR12598:SF0">
    <property type="entry name" value="COPPER HOMEOSTASIS PROTEIN CUTC HOMOLOG"/>
    <property type="match status" value="1"/>
</dbReference>
<dbReference type="PANTHER" id="PTHR12598">
    <property type="entry name" value="COPPER HOMEOSTASIS PROTEIN CUTC"/>
    <property type="match status" value="1"/>
</dbReference>
<reference evidence="3 4" key="2">
    <citation type="journal article" date="2016" name="J. Biotechnol.">
        <title>Complete genome sequence of Arthrobacter alpinus ERGS4:06, a yellow pigmented bacterium tolerant to cold and radiations isolated from Sikkim Himalaya.</title>
        <authorList>
            <person name="Kumar R."/>
            <person name="Singh D."/>
            <person name="Swarnkar M.K."/>
            <person name="Singh A.K."/>
            <person name="Kumar S."/>
        </authorList>
    </citation>
    <scope>NUCLEOTIDE SEQUENCE [LARGE SCALE GENOMIC DNA]</scope>
    <source>
        <strain evidence="3 4">ERGS4:06</strain>
    </source>
</reference>
<dbReference type="RefSeq" id="WP_062288583.1">
    <property type="nucleotide sequence ID" value="NZ_CP013200.1"/>
</dbReference>
<gene>
    <name evidence="2" type="primary">cutC</name>
    <name evidence="3" type="ORF">AS189_10770</name>
</gene>
<dbReference type="Proteomes" id="UP000059574">
    <property type="component" value="Chromosome"/>
</dbReference>
<dbReference type="HAMAP" id="MF_00795">
    <property type="entry name" value="CutC"/>
    <property type="match status" value="1"/>
</dbReference>
<dbReference type="InterPro" id="IPR036822">
    <property type="entry name" value="CutC-like_dom_sf"/>
</dbReference>
<protein>
    <recommendedName>
        <fullName evidence="2">PF03932 family protein CutC</fullName>
    </recommendedName>
</protein>
<dbReference type="SUPFAM" id="SSF110395">
    <property type="entry name" value="CutC-like"/>
    <property type="match status" value="1"/>
</dbReference>
<comment type="subcellular location">
    <subcellularLocation>
        <location evidence="2">Cytoplasm</location>
    </subcellularLocation>
</comment>
<evidence type="ECO:0000313" key="4">
    <source>
        <dbReference type="Proteomes" id="UP000059574"/>
    </source>
</evidence>
<dbReference type="GO" id="GO:0005507">
    <property type="term" value="F:copper ion binding"/>
    <property type="evidence" value="ECO:0007669"/>
    <property type="project" value="TreeGrafter"/>
</dbReference>
<organism evidence="3 4">
    <name type="scientific">Arthrobacter alpinus</name>
    <dbReference type="NCBI Taxonomy" id="656366"/>
    <lineage>
        <taxon>Bacteria</taxon>
        <taxon>Bacillati</taxon>
        <taxon>Actinomycetota</taxon>
        <taxon>Actinomycetes</taxon>
        <taxon>Micrococcales</taxon>
        <taxon>Micrococcaceae</taxon>
        <taxon>Arthrobacter</taxon>
    </lineage>
</organism>
<comment type="caution">
    <text evidence="2">Once thought to be involved in copper homeostasis, experiments in E.coli have shown this is not the case.</text>
</comment>
<sequence>MYLEIAVQDVPGAQLAATHGADRIELCSALQLGGLTPSQGLLTSIHAAAPALPIHALIRPRPGDYVYDAAAVALMVAEIKEMRDGGATGVVIGALTSDDTIDYAAVETLVAAADGLHITFHRAVDHLFMNDAVAAVPRLASLGVARILSSGGSTRAGTGLAQLQAMHEAAEGALSIMAGGGVDIADFAAFHGAGLRDVHLSAKRTVNQSSPAPLTEAAQAEDNSYFATDPGLVEQAGIAARALA</sequence>
<name>A0A0S2LZV6_9MICC</name>
<dbReference type="OrthoDB" id="9815677at2"/>
<evidence type="ECO:0000256" key="2">
    <source>
        <dbReference type="HAMAP-Rule" id="MF_00795"/>
    </source>
</evidence>
<keyword evidence="2" id="KW-0963">Cytoplasm</keyword>
<evidence type="ECO:0000313" key="3">
    <source>
        <dbReference type="EMBL" id="ALO66897.1"/>
    </source>
</evidence>
<dbReference type="AlphaFoldDB" id="A0A0S2LZV6"/>
<comment type="similarity">
    <text evidence="1 2">Belongs to the CutC family.</text>
</comment>
<accession>A0A0S2LZV6</accession>
<proteinExistence type="inferred from homology"/>